<proteinExistence type="predicted"/>
<dbReference type="RefSeq" id="YP_009639280.1">
    <property type="nucleotide sequence ID" value="NC_042347.1"/>
</dbReference>
<protein>
    <submittedName>
        <fullName evidence="2">3 transmembrane domain protein</fullName>
    </submittedName>
</protein>
<evidence type="ECO:0000313" key="2">
    <source>
        <dbReference type="EMBL" id="ATY46491.1"/>
    </source>
</evidence>
<dbReference type="GeneID" id="40236069"/>
<dbReference type="EMBL" id="MF144115">
    <property type="protein sequence ID" value="ATY46491.1"/>
    <property type="molecule type" value="Genomic_DNA"/>
</dbReference>
<accession>A0A2H4RBM9</accession>
<keyword evidence="1" id="KW-1133">Transmembrane helix</keyword>
<evidence type="ECO:0000256" key="1">
    <source>
        <dbReference type="SAM" id="Phobius"/>
    </source>
</evidence>
<dbReference type="OrthoDB" id="38815at10239"/>
<reference evidence="2" key="1">
    <citation type="journal article" date="2018" name="J. Virol.">
        <title>A novel Sulfolobus virus with an exceptional capsid architecture.</title>
        <authorList>
            <person name="Wang H."/>
            <person name="Guo Z."/>
            <person name="Feng H."/>
            <person name="Chen Y."/>
            <person name="Hernandez W."/>
            <person name="Dai X."/>
            <person name="Zhang Z."/>
            <person name="Zheng X."/>
            <person name="Lopez M.M."/>
            <person name="Fu Y."/>
            <person name="Zhang C."/>
            <person name="Zhu P."/>
            <person name="Huang L."/>
        </authorList>
    </citation>
    <scope>NUCLEOTIDE SEQUENCE [LARGE SCALE GENOMIC DNA]</scope>
    <source>
        <strain evidence="2">CR_L</strain>
    </source>
</reference>
<evidence type="ECO:0000313" key="3">
    <source>
        <dbReference type="Proteomes" id="UP000242614"/>
    </source>
</evidence>
<sequence length="129" mass="13689">MSSSSNPNPNSKPSIGLAMIRIFVIVGIVLSSIGIPIGLYELGQLIGNHMAYSDLVNGYAYGGLFQVIYNATHVTSYQQLSQISGAMGTTLAVSDVNTISLALLLLGFAIGLPLAGELYLFYKKLTEES</sequence>
<dbReference type="KEGG" id="vg:40236069"/>
<organism evidence="2">
    <name type="scientific">Sulfolobus ellipsoid virus 1</name>
    <dbReference type="NCBI Taxonomy" id="2056194"/>
    <lineage>
        <taxon>Viruses</taxon>
        <taxon>Viruses incertae sedis</taxon>
        <taxon>Ovaliviridae</taxon>
        <taxon>Alphaovalivirus</taxon>
        <taxon>Alphaovalivirus fumarolicaense</taxon>
    </lineage>
</organism>
<keyword evidence="1 2" id="KW-0812">Transmembrane</keyword>
<name>A0A2H4RBM9_9VIRU</name>
<dbReference type="Proteomes" id="UP000242614">
    <property type="component" value="Segment"/>
</dbReference>
<keyword evidence="3" id="KW-1185">Reference proteome</keyword>
<feature type="transmembrane region" description="Helical" evidence="1">
    <location>
        <begin position="20"/>
        <end position="40"/>
    </location>
</feature>
<keyword evidence="1" id="KW-0472">Membrane</keyword>
<feature type="transmembrane region" description="Helical" evidence="1">
    <location>
        <begin position="99"/>
        <end position="122"/>
    </location>
</feature>